<dbReference type="Gene3D" id="3.30.700.10">
    <property type="entry name" value="Glycoprotein, Type 4 Pilin"/>
    <property type="match status" value="1"/>
</dbReference>
<evidence type="ECO:0000256" key="1">
    <source>
        <dbReference type="SAM" id="Phobius"/>
    </source>
</evidence>
<evidence type="ECO:0000313" key="2">
    <source>
        <dbReference type="EMBL" id="EAT12439.1"/>
    </source>
</evidence>
<name>Q1N2G8_9GAMM</name>
<organism evidence="2 3">
    <name type="scientific">Bermanella marisrubri</name>
    <dbReference type="NCBI Taxonomy" id="207949"/>
    <lineage>
        <taxon>Bacteria</taxon>
        <taxon>Pseudomonadati</taxon>
        <taxon>Pseudomonadota</taxon>
        <taxon>Gammaproteobacteria</taxon>
        <taxon>Oceanospirillales</taxon>
        <taxon>Oceanospirillaceae</taxon>
        <taxon>Bermanella</taxon>
    </lineage>
</organism>
<evidence type="ECO:0008006" key="4">
    <source>
        <dbReference type="Google" id="ProtNLM"/>
    </source>
</evidence>
<dbReference type="Pfam" id="PF07963">
    <property type="entry name" value="N_methyl"/>
    <property type="match status" value="1"/>
</dbReference>
<dbReference type="SUPFAM" id="SSF54523">
    <property type="entry name" value="Pili subunits"/>
    <property type="match status" value="1"/>
</dbReference>
<dbReference type="AlphaFoldDB" id="Q1N2G8"/>
<keyword evidence="1" id="KW-0812">Transmembrane</keyword>
<keyword evidence="1" id="KW-0472">Membrane</keyword>
<gene>
    <name evidence="2" type="ORF">RED65_16416</name>
</gene>
<dbReference type="InterPro" id="IPR045584">
    <property type="entry name" value="Pilin-like"/>
</dbReference>
<comment type="caution">
    <text evidence="2">The sequence shown here is derived from an EMBL/GenBank/DDBJ whole genome shotgun (WGS) entry which is preliminary data.</text>
</comment>
<keyword evidence="3" id="KW-1185">Reference proteome</keyword>
<dbReference type="InterPro" id="IPR012902">
    <property type="entry name" value="N_methyl_site"/>
</dbReference>
<dbReference type="RefSeq" id="WP_007018248.1">
    <property type="nucleotide sequence ID" value="NZ_CH724116.1"/>
</dbReference>
<reference evidence="2 3" key="1">
    <citation type="submission" date="2006-03" db="EMBL/GenBank/DDBJ databases">
        <authorList>
            <person name="Pinhassi J."/>
            <person name="Pedros-Alio C."/>
            <person name="Ferriera S."/>
            <person name="Johnson J."/>
            <person name="Kravitz S."/>
            <person name="Halpern A."/>
            <person name="Remington K."/>
            <person name="Beeson K."/>
            <person name="Tran B."/>
            <person name="Rogers Y.-H."/>
            <person name="Friedman R."/>
            <person name="Venter J.C."/>
        </authorList>
    </citation>
    <scope>NUCLEOTIDE SEQUENCE [LARGE SCALE GENOMIC DNA]</scope>
    <source>
        <strain evidence="2 3">RED65</strain>
    </source>
</reference>
<keyword evidence="1" id="KW-1133">Transmembrane helix</keyword>
<accession>Q1N2G8</accession>
<dbReference type="STRING" id="207949.RED65_16416"/>
<dbReference type="Proteomes" id="UP000004263">
    <property type="component" value="Unassembled WGS sequence"/>
</dbReference>
<dbReference type="OrthoDB" id="9788802at2"/>
<dbReference type="PROSITE" id="PS00409">
    <property type="entry name" value="PROKAR_NTER_METHYL"/>
    <property type="match status" value="1"/>
</dbReference>
<sequence length="272" mass="29917">MSRGFTLVELIIVIVITSILAVGSVRFISFSAQGLVDTASRSDLSSLSLIASEKLKRQLVNALPNSIRTNSSGNCLEWIPILAASEYVQAPFIGSPDTKTEVHLLTVSSELPDEGRLVIYPSVNNADTLYDISRNPGRISNNIAVPTSVSSDVSVYQFASGAEFQFERTSPQKRIFIVDEPKSICQQGTQLFLYESYGFNSSANSYPTGLPSTIPNRVILANKLVAGSIVFRYLPMSLRRNALVGFSMEFRNDEKVQETLLLTEEVQIRNVP</sequence>
<protein>
    <recommendedName>
        <fullName evidence="4">MSHA biogenesis protein MshO</fullName>
    </recommendedName>
</protein>
<proteinExistence type="predicted"/>
<dbReference type="NCBIfam" id="TIGR02532">
    <property type="entry name" value="IV_pilin_GFxxxE"/>
    <property type="match status" value="1"/>
</dbReference>
<evidence type="ECO:0000313" key="3">
    <source>
        <dbReference type="Proteomes" id="UP000004263"/>
    </source>
</evidence>
<dbReference type="EMBL" id="AAQH01000007">
    <property type="protein sequence ID" value="EAT12439.1"/>
    <property type="molecule type" value="Genomic_DNA"/>
</dbReference>
<dbReference type="HOGENOM" id="CLU_080973_1_0_6"/>
<feature type="transmembrane region" description="Helical" evidence="1">
    <location>
        <begin position="7"/>
        <end position="28"/>
    </location>
</feature>